<gene>
    <name evidence="2" type="ORF">QBC38DRAFT_460587</name>
</gene>
<reference evidence="2" key="1">
    <citation type="journal article" date="2023" name="Mol. Phylogenet. Evol.">
        <title>Genome-scale phylogeny and comparative genomics of the fungal order Sordariales.</title>
        <authorList>
            <person name="Hensen N."/>
            <person name="Bonometti L."/>
            <person name="Westerberg I."/>
            <person name="Brannstrom I.O."/>
            <person name="Guillou S."/>
            <person name="Cros-Aarteil S."/>
            <person name="Calhoun S."/>
            <person name="Haridas S."/>
            <person name="Kuo A."/>
            <person name="Mondo S."/>
            <person name="Pangilinan J."/>
            <person name="Riley R."/>
            <person name="LaButti K."/>
            <person name="Andreopoulos B."/>
            <person name="Lipzen A."/>
            <person name="Chen C."/>
            <person name="Yan M."/>
            <person name="Daum C."/>
            <person name="Ng V."/>
            <person name="Clum A."/>
            <person name="Steindorff A."/>
            <person name="Ohm R.A."/>
            <person name="Martin F."/>
            <person name="Silar P."/>
            <person name="Natvig D.O."/>
            <person name="Lalanne C."/>
            <person name="Gautier V."/>
            <person name="Ament-Velasquez S.L."/>
            <person name="Kruys A."/>
            <person name="Hutchinson M.I."/>
            <person name="Powell A.J."/>
            <person name="Barry K."/>
            <person name="Miller A.N."/>
            <person name="Grigoriev I.V."/>
            <person name="Debuchy R."/>
            <person name="Gladieux P."/>
            <person name="Hiltunen Thoren M."/>
            <person name="Johannesson H."/>
        </authorList>
    </citation>
    <scope>NUCLEOTIDE SEQUENCE</scope>
    <source>
        <strain evidence="2">CBS 990.96</strain>
    </source>
</reference>
<dbReference type="Proteomes" id="UP001301958">
    <property type="component" value="Unassembled WGS sequence"/>
</dbReference>
<dbReference type="AlphaFoldDB" id="A0AAN6YNC2"/>
<accession>A0AAN6YNC2</accession>
<comment type="caution">
    <text evidence="2">The sequence shown here is derived from an EMBL/GenBank/DDBJ whole genome shotgun (WGS) entry which is preliminary data.</text>
</comment>
<protein>
    <recommendedName>
        <fullName evidence="1">CorA-like transporter domain-containing protein</fullName>
    </recommendedName>
</protein>
<dbReference type="Pfam" id="PF26616">
    <property type="entry name" value="CorA-like"/>
    <property type="match status" value="1"/>
</dbReference>
<name>A0AAN6YNC2_9PEZI</name>
<dbReference type="InterPro" id="IPR058257">
    <property type="entry name" value="CorA-like_dom"/>
</dbReference>
<sequence length="261" mass="30159">IPELLRSGRGYEICYALKGLWIYNRRESYYAGNTKWSNRAAVKPTAVYHRFDLEYGSKLWILNDPAEDFKNMSQEVEKCPMEKMSGLVGDQFNCSLRTHLLYAQWSTEVSDDHIEVMEDRIDHLMSDKEYCFNTKYLESAYSDYDDTGNQSRTDFEPIKAIVEATHRAADTFDVNVKSLSKLKAFYLNLVADIRAFPVAGDNGDATKHAISDFAKDLQNYIIQHFNLRDRAKGALHMAELSQMNWATQNELRIKRIGIKVR</sequence>
<dbReference type="EMBL" id="MU865481">
    <property type="protein sequence ID" value="KAK4222284.1"/>
    <property type="molecule type" value="Genomic_DNA"/>
</dbReference>
<feature type="non-terminal residue" evidence="2">
    <location>
        <position position="1"/>
    </location>
</feature>
<evidence type="ECO:0000313" key="2">
    <source>
        <dbReference type="EMBL" id="KAK4222284.1"/>
    </source>
</evidence>
<reference evidence="2" key="2">
    <citation type="submission" date="2023-05" db="EMBL/GenBank/DDBJ databases">
        <authorList>
            <consortium name="Lawrence Berkeley National Laboratory"/>
            <person name="Steindorff A."/>
            <person name="Hensen N."/>
            <person name="Bonometti L."/>
            <person name="Westerberg I."/>
            <person name="Brannstrom I.O."/>
            <person name="Guillou S."/>
            <person name="Cros-Aarteil S."/>
            <person name="Calhoun S."/>
            <person name="Haridas S."/>
            <person name="Kuo A."/>
            <person name="Mondo S."/>
            <person name="Pangilinan J."/>
            <person name="Riley R."/>
            <person name="Labutti K."/>
            <person name="Andreopoulos B."/>
            <person name="Lipzen A."/>
            <person name="Chen C."/>
            <person name="Yanf M."/>
            <person name="Daum C."/>
            <person name="Ng V."/>
            <person name="Clum A."/>
            <person name="Ohm R."/>
            <person name="Martin F."/>
            <person name="Silar P."/>
            <person name="Natvig D."/>
            <person name="Lalanne C."/>
            <person name="Gautier V."/>
            <person name="Ament-Velasquez S.L."/>
            <person name="Kruys A."/>
            <person name="Hutchinson M.I."/>
            <person name="Powell A.J."/>
            <person name="Barry K."/>
            <person name="Miller A.N."/>
            <person name="Grigoriev I.V."/>
            <person name="Debuchy R."/>
            <person name="Gladieux P."/>
            <person name="Thoren M.H."/>
            <person name="Johannesson H."/>
        </authorList>
    </citation>
    <scope>NUCLEOTIDE SEQUENCE</scope>
    <source>
        <strain evidence="2">CBS 990.96</strain>
    </source>
</reference>
<evidence type="ECO:0000259" key="1">
    <source>
        <dbReference type="Pfam" id="PF26616"/>
    </source>
</evidence>
<proteinExistence type="predicted"/>
<evidence type="ECO:0000313" key="3">
    <source>
        <dbReference type="Proteomes" id="UP001301958"/>
    </source>
</evidence>
<keyword evidence="3" id="KW-1185">Reference proteome</keyword>
<organism evidence="2 3">
    <name type="scientific">Podospora fimiseda</name>
    <dbReference type="NCBI Taxonomy" id="252190"/>
    <lineage>
        <taxon>Eukaryota</taxon>
        <taxon>Fungi</taxon>
        <taxon>Dikarya</taxon>
        <taxon>Ascomycota</taxon>
        <taxon>Pezizomycotina</taxon>
        <taxon>Sordariomycetes</taxon>
        <taxon>Sordariomycetidae</taxon>
        <taxon>Sordariales</taxon>
        <taxon>Podosporaceae</taxon>
        <taxon>Podospora</taxon>
    </lineage>
</organism>
<feature type="domain" description="CorA-like transporter" evidence="1">
    <location>
        <begin position="1"/>
        <end position="126"/>
    </location>
</feature>